<reference evidence="2" key="1">
    <citation type="submission" date="2020-04" db="EMBL/GenBank/DDBJ databases">
        <authorList>
            <person name="Chiriac C."/>
            <person name="Salcher M."/>
            <person name="Ghai R."/>
            <person name="Kavagutti S V."/>
        </authorList>
    </citation>
    <scope>NUCLEOTIDE SEQUENCE</scope>
</reference>
<gene>
    <name evidence="2" type="ORF">UFOVP519_18</name>
</gene>
<accession>A0A6J5MQB7</accession>
<sequence>MHGSSGATLYQRGDLVKKVCTNAHQQVQWFKAAQDAGTINDVRIVRIHTFDHRSYTMQHVVGHLATAEPQTSIIGRMYAQANAWSTTKATSSATWQDYILRLREHAEAGNSIIINDAVDRVASSPSLPSSFCHGDLTLENIIIDYEGVAYLIDPNSATDLYQSWLLDCGKLLQSTHTDYHNAFTSNSGINLDAHDKALRRVLDADGIYTEALVACLSHIVRLTKYRLQQISTVEALALPLMKELGC</sequence>
<dbReference type="SUPFAM" id="SSF56112">
    <property type="entry name" value="Protein kinase-like (PK-like)"/>
    <property type="match status" value="1"/>
</dbReference>
<name>A0A6J5MQB7_9CAUD</name>
<feature type="domain" description="Aminoglycoside phosphotransferase" evidence="1">
    <location>
        <begin position="105"/>
        <end position="157"/>
    </location>
</feature>
<dbReference type="Pfam" id="PF01636">
    <property type="entry name" value="APH"/>
    <property type="match status" value="1"/>
</dbReference>
<evidence type="ECO:0000259" key="1">
    <source>
        <dbReference type="Pfam" id="PF01636"/>
    </source>
</evidence>
<dbReference type="InterPro" id="IPR002575">
    <property type="entry name" value="Aminoglycoside_PTrfase"/>
</dbReference>
<evidence type="ECO:0000313" key="2">
    <source>
        <dbReference type="EMBL" id="CAB4147226.1"/>
    </source>
</evidence>
<keyword evidence="2" id="KW-0808">Transferase</keyword>
<dbReference type="InterPro" id="IPR011009">
    <property type="entry name" value="Kinase-like_dom_sf"/>
</dbReference>
<dbReference type="EMBL" id="LR796492">
    <property type="protein sequence ID" value="CAB4147226.1"/>
    <property type="molecule type" value="Genomic_DNA"/>
</dbReference>
<proteinExistence type="predicted"/>
<dbReference type="GO" id="GO:0016740">
    <property type="term" value="F:transferase activity"/>
    <property type="evidence" value="ECO:0007669"/>
    <property type="project" value="UniProtKB-KW"/>
</dbReference>
<organism evidence="2">
    <name type="scientific">uncultured Caudovirales phage</name>
    <dbReference type="NCBI Taxonomy" id="2100421"/>
    <lineage>
        <taxon>Viruses</taxon>
        <taxon>Duplodnaviria</taxon>
        <taxon>Heunggongvirae</taxon>
        <taxon>Uroviricota</taxon>
        <taxon>Caudoviricetes</taxon>
        <taxon>Peduoviridae</taxon>
        <taxon>Maltschvirus</taxon>
        <taxon>Maltschvirus maltsch</taxon>
    </lineage>
</organism>
<dbReference type="Gene3D" id="3.90.1200.10">
    <property type="match status" value="1"/>
</dbReference>
<protein>
    <submittedName>
        <fullName evidence="2">Aminoglycoside phosphotransferase</fullName>
    </submittedName>
</protein>